<feature type="region of interest" description="Disordered" evidence="1">
    <location>
        <begin position="618"/>
        <end position="654"/>
    </location>
</feature>
<organism evidence="2 3">
    <name type="scientific">Exserohilum turcicum (strain 28A)</name>
    <name type="common">Northern leaf blight fungus</name>
    <name type="synonym">Setosphaeria turcica</name>
    <dbReference type="NCBI Taxonomy" id="671987"/>
    <lineage>
        <taxon>Eukaryota</taxon>
        <taxon>Fungi</taxon>
        <taxon>Dikarya</taxon>
        <taxon>Ascomycota</taxon>
        <taxon>Pezizomycotina</taxon>
        <taxon>Dothideomycetes</taxon>
        <taxon>Pleosporomycetidae</taxon>
        <taxon>Pleosporales</taxon>
        <taxon>Pleosporineae</taxon>
        <taxon>Pleosporaceae</taxon>
        <taxon>Exserohilum</taxon>
    </lineage>
</organism>
<gene>
    <name evidence="2" type="ORF">SETTUDRAFT_179282</name>
</gene>
<name>R0IHE5_EXST2</name>
<reference evidence="2 3" key="2">
    <citation type="journal article" date="2013" name="PLoS Genet.">
        <title>Comparative genome structure, secondary metabolite, and effector coding capacity across Cochliobolus pathogens.</title>
        <authorList>
            <person name="Condon B.J."/>
            <person name="Leng Y."/>
            <person name="Wu D."/>
            <person name="Bushley K.E."/>
            <person name="Ohm R.A."/>
            <person name="Otillar R."/>
            <person name="Martin J."/>
            <person name="Schackwitz W."/>
            <person name="Grimwood J."/>
            <person name="MohdZainudin N."/>
            <person name="Xue C."/>
            <person name="Wang R."/>
            <person name="Manning V.A."/>
            <person name="Dhillon B."/>
            <person name="Tu Z.J."/>
            <person name="Steffenson B.J."/>
            <person name="Salamov A."/>
            <person name="Sun H."/>
            <person name="Lowry S."/>
            <person name="LaButti K."/>
            <person name="Han J."/>
            <person name="Copeland A."/>
            <person name="Lindquist E."/>
            <person name="Barry K."/>
            <person name="Schmutz J."/>
            <person name="Baker S.E."/>
            <person name="Ciuffetti L.M."/>
            <person name="Grigoriev I.V."/>
            <person name="Zhong S."/>
            <person name="Turgeon B.G."/>
        </authorList>
    </citation>
    <scope>NUCLEOTIDE SEQUENCE [LARGE SCALE GENOMIC DNA]</scope>
    <source>
        <strain evidence="3">28A</strain>
    </source>
</reference>
<accession>R0IHE5</accession>
<keyword evidence="3" id="KW-1185">Reference proteome</keyword>
<protein>
    <submittedName>
        <fullName evidence="2">Uncharacterized protein</fullName>
    </submittedName>
</protein>
<evidence type="ECO:0000313" key="2">
    <source>
        <dbReference type="EMBL" id="EOA84595.1"/>
    </source>
</evidence>
<dbReference type="GeneID" id="19401668"/>
<dbReference type="RefSeq" id="XP_008027198.1">
    <property type="nucleotide sequence ID" value="XM_008029007.1"/>
</dbReference>
<dbReference type="Proteomes" id="UP000016935">
    <property type="component" value="Unassembled WGS sequence"/>
</dbReference>
<dbReference type="HOGENOM" id="CLU_393293_0_0_1"/>
<proteinExistence type="predicted"/>
<dbReference type="EMBL" id="KB908703">
    <property type="protein sequence ID" value="EOA84595.1"/>
    <property type="molecule type" value="Genomic_DNA"/>
</dbReference>
<dbReference type="OrthoDB" id="3768945at2759"/>
<feature type="compositionally biased region" description="Basic and acidic residues" evidence="1">
    <location>
        <begin position="621"/>
        <end position="635"/>
    </location>
</feature>
<sequence>MAPSTPSNFGVRKRRVASPGVSPAIPHLLRETTISEASSSSGYNEVQYIEHAAPGQDRKTSKKHTTGKCLLDLPPELIDLIASKLRKSAAIFSFARANKRINGILQETIVRDLVLGRHQIKGCLEMLARHPELIQKVFTVDLGDFGCSHHENCTCLGNDDFDADAKELFDKIIIANTGGDVQWSQMRKYKLRKGHLWQKDQAFFLNLLVILCPNIRAVTIELPEARQFRSSEPPPPIHMAPQTFPSLNPELRPVIPFQGLAFQVLRRTLQTLTIAEDTRWKGPMTMESIPSSDHLKWRNMGKHTITLDGFSGLKRLDVPMEALGRPEYVTFTNEDSFFKYINIDVAERLKRLLTYQDWRAQDREEARVKRVPLTLTHLHLRSCNRWTFSLLKKINEIDAKDLNLRYIELFFNVESHQAIIHCDSLDKGRFSYLRLLMELQEKKIDVRFYFGAKQTPVDMRSELEAMRFLTPFELAHFSTYRRPISDLNTEASKRRRSSAIGSRLFLRHARSHFQLMNSATFEPDSWARSAFFHGTKTQAKDHSTRDQKSQGQKSRAIKWITLVQGVWNISRRGPPLLLLDSFKFSFRVKRSLGCLPEQVTFQGIVVPIASHIRAQPVEDIESSKKASEPVKDEARRRKIGRKTKETESDANDVQMLESTMIELELGSDSSIDNDKATPSDTSEFNIAIWSRVDWKKSLSL</sequence>
<evidence type="ECO:0000256" key="1">
    <source>
        <dbReference type="SAM" id="MobiDB-lite"/>
    </source>
</evidence>
<evidence type="ECO:0000313" key="3">
    <source>
        <dbReference type="Proteomes" id="UP000016935"/>
    </source>
</evidence>
<dbReference type="AlphaFoldDB" id="R0IHE5"/>
<reference evidence="2 3" key="1">
    <citation type="journal article" date="2012" name="PLoS Pathog.">
        <title>Diverse lifestyles and strategies of plant pathogenesis encoded in the genomes of eighteen Dothideomycetes fungi.</title>
        <authorList>
            <person name="Ohm R.A."/>
            <person name="Feau N."/>
            <person name="Henrissat B."/>
            <person name="Schoch C.L."/>
            <person name="Horwitz B.A."/>
            <person name="Barry K.W."/>
            <person name="Condon B.J."/>
            <person name="Copeland A.C."/>
            <person name="Dhillon B."/>
            <person name="Glaser F."/>
            <person name="Hesse C.N."/>
            <person name="Kosti I."/>
            <person name="LaButti K."/>
            <person name="Lindquist E.A."/>
            <person name="Lucas S."/>
            <person name="Salamov A.A."/>
            <person name="Bradshaw R.E."/>
            <person name="Ciuffetti L."/>
            <person name="Hamelin R.C."/>
            <person name="Kema G.H.J."/>
            <person name="Lawrence C."/>
            <person name="Scott J.A."/>
            <person name="Spatafora J.W."/>
            <person name="Turgeon B.G."/>
            <person name="de Wit P.J.G.M."/>
            <person name="Zhong S."/>
            <person name="Goodwin S.B."/>
            <person name="Grigoriev I.V."/>
        </authorList>
    </citation>
    <scope>NUCLEOTIDE SEQUENCE [LARGE SCALE GENOMIC DNA]</scope>
    <source>
        <strain evidence="3">28A</strain>
    </source>
</reference>